<dbReference type="InterPro" id="IPR016130">
    <property type="entry name" value="Tyr_Pase_AS"/>
</dbReference>
<name>A0ABP3GF56_9BACI</name>
<dbReference type="PANTHER" id="PTHR31126">
    <property type="entry name" value="TYROSINE-PROTEIN PHOSPHATASE"/>
    <property type="match status" value="1"/>
</dbReference>
<dbReference type="RefSeq" id="WP_343802739.1">
    <property type="nucleotide sequence ID" value="NZ_BAAADJ010000062.1"/>
</dbReference>
<dbReference type="Gene3D" id="3.90.190.10">
    <property type="entry name" value="Protein tyrosine phosphatase superfamily"/>
    <property type="match status" value="1"/>
</dbReference>
<evidence type="ECO:0000313" key="2">
    <source>
        <dbReference type="EMBL" id="GAA0343950.1"/>
    </source>
</evidence>
<dbReference type="InterPro" id="IPR029021">
    <property type="entry name" value="Prot-tyrosine_phosphatase-like"/>
</dbReference>
<evidence type="ECO:0000313" key="3">
    <source>
        <dbReference type="Proteomes" id="UP001500782"/>
    </source>
</evidence>
<dbReference type="EMBL" id="BAAADJ010000062">
    <property type="protein sequence ID" value="GAA0343950.1"/>
    <property type="molecule type" value="Genomic_DNA"/>
</dbReference>
<accession>A0ABP3GF56</accession>
<comment type="caution">
    <text evidence="2">The sequence shown here is derived from an EMBL/GenBank/DDBJ whole genome shotgun (WGS) entry which is preliminary data.</text>
</comment>
<keyword evidence="3" id="KW-1185">Reference proteome</keyword>
<reference evidence="3" key="1">
    <citation type="journal article" date="2019" name="Int. J. Syst. Evol. Microbiol.">
        <title>The Global Catalogue of Microorganisms (GCM) 10K type strain sequencing project: providing services to taxonomists for standard genome sequencing and annotation.</title>
        <authorList>
            <consortium name="The Broad Institute Genomics Platform"/>
            <consortium name="The Broad Institute Genome Sequencing Center for Infectious Disease"/>
            <person name="Wu L."/>
            <person name="Ma J."/>
        </authorList>
    </citation>
    <scope>NUCLEOTIDE SEQUENCE [LARGE SCALE GENOMIC DNA]</scope>
    <source>
        <strain evidence="3">JCM 9731</strain>
    </source>
</reference>
<gene>
    <name evidence="2" type="ORF">GCM10008967_37990</name>
</gene>
<protein>
    <recommendedName>
        <fullName evidence="4">Protein tyrosine phosphatase</fullName>
    </recommendedName>
</protein>
<organism evidence="2 3">
    <name type="scientific">Bacillus carboniphilus</name>
    <dbReference type="NCBI Taxonomy" id="86663"/>
    <lineage>
        <taxon>Bacteria</taxon>
        <taxon>Bacillati</taxon>
        <taxon>Bacillota</taxon>
        <taxon>Bacilli</taxon>
        <taxon>Bacillales</taxon>
        <taxon>Bacillaceae</taxon>
        <taxon>Bacillus</taxon>
    </lineage>
</organism>
<evidence type="ECO:0000256" key="1">
    <source>
        <dbReference type="ARBA" id="ARBA00009580"/>
    </source>
</evidence>
<dbReference type="Proteomes" id="UP001500782">
    <property type="component" value="Unassembled WGS sequence"/>
</dbReference>
<dbReference type="InterPro" id="IPR026893">
    <property type="entry name" value="Tyr/Ser_Pase_IphP-type"/>
</dbReference>
<dbReference type="PANTHER" id="PTHR31126:SF1">
    <property type="entry name" value="TYROSINE SPECIFIC PROTEIN PHOSPHATASES DOMAIN-CONTAINING PROTEIN"/>
    <property type="match status" value="1"/>
</dbReference>
<dbReference type="SUPFAM" id="SSF52799">
    <property type="entry name" value="(Phosphotyrosine protein) phosphatases II"/>
    <property type="match status" value="1"/>
</dbReference>
<proteinExistence type="inferred from homology"/>
<comment type="similarity">
    <text evidence="1">Belongs to the protein-tyrosine phosphatase family.</text>
</comment>
<dbReference type="Pfam" id="PF13350">
    <property type="entry name" value="Y_phosphatase3"/>
    <property type="match status" value="1"/>
</dbReference>
<dbReference type="PROSITE" id="PS00383">
    <property type="entry name" value="TYR_PHOSPHATASE_1"/>
    <property type="match status" value="1"/>
</dbReference>
<sequence>MKTVLREIKLEGSFNFRDLGGYQTVDGRRVKQGLLYRSGNLSRLTESDMEIIKPLGIKKICDLRGDDEVERFPDPLIAEAVWHHTPILSDEMMLGQVGEHTSFADQLRKTKPGELLLNLNKKMVSYRNAFRKVLDVLLTEPQTPLLFHCMAGKDRTGAVAALILSVLGVPRNVILEDYLYTNETLEEANANFYAIGYNDLPNIDQKVLEALFEARAEYIHAYLDELEAGFESAEVYAVEVLGLSLEDIDTLKSHLLE</sequence>
<evidence type="ECO:0008006" key="4">
    <source>
        <dbReference type="Google" id="ProtNLM"/>
    </source>
</evidence>